<comment type="caution">
    <text evidence="1">The sequence shown here is derived from an EMBL/GenBank/DDBJ whole genome shotgun (WGS) entry which is preliminary data.</text>
</comment>
<sequence length="109" mass="11432">HRYLLEVRDRRGASPFGLGVSGRLACALSPLWTGVSGNRQAISTLCWGLSQGLQAIYPWAGGLRQAGRQSPPRLGGLRQLAGDLPLGLGVSGSWQVISPQLGSQAGGRQ</sequence>
<dbReference type="EMBL" id="CATNWA010009707">
    <property type="protein sequence ID" value="CAI9558468.1"/>
    <property type="molecule type" value="Genomic_DNA"/>
</dbReference>
<protein>
    <submittedName>
        <fullName evidence="1">Uncharacterized protein</fullName>
    </submittedName>
</protein>
<keyword evidence="2" id="KW-1185">Reference proteome</keyword>
<evidence type="ECO:0000313" key="2">
    <source>
        <dbReference type="Proteomes" id="UP001162483"/>
    </source>
</evidence>
<accession>A0ABN9CG20</accession>
<feature type="non-terminal residue" evidence="1">
    <location>
        <position position="109"/>
    </location>
</feature>
<name>A0ABN9CG20_9NEOB</name>
<evidence type="ECO:0000313" key="1">
    <source>
        <dbReference type="EMBL" id="CAI9558468.1"/>
    </source>
</evidence>
<gene>
    <name evidence="1" type="ORF">SPARVUS_LOCUS4896844</name>
</gene>
<proteinExistence type="predicted"/>
<dbReference type="Proteomes" id="UP001162483">
    <property type="component" value="Unassembled WGS sequence"/>
</dbReference>
<organism evidence="1 2">
    <name type="scientific">Staurois parvus</name>
    <dbReference type="NCBI Taxonomy" id="386267"/>
    <lineage>
        <taxon>Eukaryota</taxon>
        <taxon>Metazoa</taxon>
        <taxon>Chordata</taxon>
        <taxon>Craniata</taxon>
        <taxon>Vertebrata</taxon>
        <taxon>Euteleostomi</taxon>
        <taxon>Amphibia</taxon>
        <taxon>Batrachia</taxon>
        <taxon>Anura</taxon>
        <taxon>Neobatrachia</taxon>
        <taxon>Ranoidea</taxon>
        <taxon>Ranidae</taxon>
        <taxon>Staurois</taxon>
    </lineage>
</organism>
<reference evidence="1" key="1">
    <citation type="submission" date="2023-05" db="EMBL/GenBank/DDBJ databases">
        <authorList>
            <person name="Stuckert A."/>
        </authorList>
    </citation>
    <scope>NUCLEOTIDE SEQUENCE</scope>
</reference>
<feature type="non-terminal residue" evidence="1">
    <location>
        <position position="1"/>
    </location>
</feature>